<evidence type="ECO:0000256" key="6">
    <source>
        <dbReference type="ARBA" id="ARBA00023049"/>
    </source>
</evidence>
<proteinExistence type="inferred from homology"/>
<organism evidence="9 10">
    <name type="scientific">Azohydromonas caseinilytica</name>
    <dbReference type="NCBI Taxonomy" id="2728836"/>
    <lineage>
        <taxon>Bacteria</taxon>
        <taxon>Pseudomonadati</taxon>
        <taxon>Pseudomonadota</taxon>
        <taxon>Betaproteobacteria</taxon>
        <taxon>Burkholderiales</taxon>
        <taxon>Sphaerotilaceae</taxon>
        <taxon>Azohydromonas</taxon>
    </lineage>
</organism>
<dbReference type="SUPFAM" id="SSF52317">
    <property type="entry name" value="Class I glutamine amidotransferase-like"/>
    <property type="match status" value="1"/>
</dbReference>
<dbReference type="SUPFAM" id="SSF53187">
    <property type="entry name" value="Zn-dependent exopeptidases"/>
    <property type="match status" value="1"/>
</dbReference>
<dbReference type="PROSITE" id="PS52035">
    <property type="entry name" value="PEPTIDASE_M14"/>
    <property type="match status" value="1"/>
</dbReference>
<feature type="domain" description="Peptidase M14" evidence="8">
    <location>
        <begin position="86"/>
        <end position="382"/>
    </location>
</feature>
<sequence>MHPHPRHKRAGTALQAGLFSLSALVLSACGGGDSPGPAAAPMAATSAAVERPAAVDASCPPLQVTPVFEARVPTPKDVLGFALGTREVTSAESDAYLQAVDRASARVVTGIAGRSVEGRPLRYAIVGRENNVSPMGLHRVRDAVRKLRDPATSAIEAAALAATTPAILWVAGNVHGNEESGADAALRVLYHLADRKDCDAARILDNSIVVILPIQNPDGREADTRRNAYGFDMNRDWFARTQPETDGKLELLRQYPPLLFIDAHEMGSEDFFFPPNSDPVYHEVPDRALSWINYLYGTAISAEFNRQKIPYFNGPPYDLYAAEYGDTVPTIGFHAAGMTFEKHSDDPLNRRLREHYVAMWTSLSVATSERVRLLGDWRLSHLEAVDEGRRGLLEPNVIQYDAPSLYQPVPNLRVRHYFFPDDPARQRELAQLVRRLQRMDVQVYRLQAPLQVPDFRPYGAATRSVTLPAGTYWVPMAQRQKHWVQAMLHEDPYIPTDYSYDITAWSNPLLLNLPGGSSGAVLRPQASRLDLQTVPAWPKPAVTPRIGLLELPGTLGFVCAGSMRYVFDRVWRLPYTPLTPDTLQASLAKLDVLLVPDGDAEEGLKALGTRGQRALADWVKAGGRFVGYVGGAEFAVGAGVSTVVLEPSDTATSGALVRVRLDRGSPLAEGIATSGTGRPTAWVMYYDDAKMSQGLGQAAATFPGLNEPDFHASGLKTGLEELSGSTAIADEAVGRGRSVVFSIDPNFRAWTEGTQRILWNALVGPNPSLASAAAAAQPEAERQAAVEAAQRAAQALPKLDMPIRIVVRAGDADATRALVQRHGAEFQELRRGERVVFLIANPEGLSGEEHPFAHQLARELRQQVTPLSVRMP</sequence>
<evidence type="ECO:0000259" key="8">
    <source>
        <dbReference type="PROSITE" id="PS52035"/>
    </source>
</evidence>
<keyword evidence="4" id="KW-0378">Hydrolase</keyword>
<dbReference type="GO" id="GO:0004181">
    <property type="term" value="F:metallocarboxypeptidase activity"/>
    <property type="evidence" value="ECO:0007669"/>
    <property type="project" value="InterPro"/>
</dbReference>
<dbReference type="PROSITE" id="PS51257">
    <property type="entry name" value="PROKAR_LIPOPROTEIN"/>
    <property type="match status" value="1"/>
</dbReference>
<dbReference type="Pfam" id="PF00246">
    <property type="entry name" value="Peptidase_M14"/>
    <property type="match status" value="1"/>
</dbReference>
<evidence type="ECO:0000256" key="5">
    <source>
        <dbReference type="ARBA" id="ARBA00022833"/>
    </source>
</evidence>
<comment type="caution">
    <text evidence="7">Lacks conserved residue(s) required for the propagation of feature annotation.</text>
</comment>
<evidence type="ECO:0000256" key="3">
    <source>
        <dbReference type="ARBA" id="ARBA00022670"/>
    </source>
</evidence>
<evidence type="ECO:0000256" key="1">
    <source>
        <dbReference type="ARBA" id="ARBA00001947"/>
    </source>
</evidence>
<comment type="cofactor">
    <cofactor evidence="1">
        <name>Zn(2+)</name>
        <dbReference type="ChEBI" id="CHEBI:29105"/>
    </cofactor>
</comment>
<reference evidence="9 10" key="1">
    <citation type="submission" date="2020-04" db="EMBL/GenBank/DDBJ databases">
        <title>Azohydromonas sp. isolated from soil.</title>
        <authorList>
            <person name="Dahal R.H."/>
        </authorList>
    </citation>
    <scope>NUCLEOTIDE SEQUENCE [LARGE SCALE GENOMIC DNA]</scope>
    <source>
        <strain evidence="9 10">G-1-1-14</strain>
    </source>
</reference>
<evidence type="ECO:0000256" key="7">
    <source>
        <dbReference type="PROSITE-ProRule" id="PRU01379"/>
    </source>
</evidence>
<dbReference type="SMART" id="SM00631">
    <property type="entry name" value="Zn_pept"/>
    <property type="match status" value="1"/>
</dbReference>
<dbReference type="GO" id="GO:0008270">
    <property type="term" value="F:zinc ion binding"/>
    <property type="evidence" value="ECO:0007669"/>
    <property type="project" value="InterPro"/>
</dbReference>
<protein>
    <recommendedName>
        <fullName evidence="8">Peptidase M14 domain-containing protein</fullName>
    </recommendedName>
</protein>
<comment type="caution">
    <text evidence="9">The sequence shown here is derived from an EMBL/GenBank/DDBJ whole genome shotgun (WGS) entry which is preliminary data.</text>
</comment>
<dbReference type="GO" id="GO:0006508">
    <property type="term" value="P:proteolysis"/>
    <property type="evidence" value="ECO:0007669"/>
    <property type="project" value="UniProtKB-KW"/>
</dbReference>
<dbReference type="PANTHER" id="PTHR11705">
    <property type="entry name" value="PROTEASE FAMILY M14 CARBOXYPEPTIDASE A,B"/>
    <property type="match status" value="1"/>
</dbReference>
<dbReference type="RefSeq" id="WP_169163263.1">
    <property type="nucleotide sequence ID" value="NZ_JABBFW010000031.1"/>
</dbReference>
<dbReference type="GO" id="GO:0005615">
    <property type="term" value="C:extracellular space"/>
    <property type="evidence" value="ECO:0007669"/>
    <property type="project" value="TreeGrafter"/>
</dbReference>
<accession>A0A848FHP0</accession>
<gene>
    <name evidence="9" type="ORF">HHL10_25680</name>
</gene>
<evidence type="ECO:0000256" key="4">
    <source>
        <dbReference type="ARBA" id="ARBA00022801"/>
    </source>
</evidence>
<dbReference type="InterPro" id="IPR029062">
    <property type="entry name" value="Class_I_gatase-like"/>
</dbReference>
<name>A0A848FHP0_9BURK</name>
<dbReference type="Proteomes" id="UP000574067">
    <property type="component" value="Unassembled WGS sequence"/>
</dbReference>
<comment type="similarity">
    <text evidence="2 7">Belongs to the peptidase M14 family.</text>
</comment>
<evidence type="ECO:0000256" key="2">
    <source>
        <dbReference type="ARBA" id="ARBA00005988"/>
    </source>
</evidence>
<evidence type="ECO:0000313" key="9">
    <source>
        <dbReference type="EMBL" id="NML18365.1"/>
    </source>
</evidence>
<dbReference type="Gene3D" id="3.40.630.10">
    <property type="entry name" value="Zn peptidases"/>
    <property type="match status" value="1"/>
</dbReference>
<keyword evidence="5" id="KW-0862">Zinc</keyword>
<evidence type="ECO:0000313" key="10">
    <source>
        <dbReference type="Proteomes" id="UP000574067"/>
    </source>
</evidence>
<dbReference type="AlphaFoldDB" id="A0A848FHP0"/>
<keyword evidence="10" id="KW-1185">Reference proteome</keyword>
<keyword evidence="3" id="KW-0645">Protease</keyword>
<dbReference type="EMBL" id="JABBFW010000031">
    <property type="protein sequence ID" value="NML18365.1"/>
    <property type="molecule type" value="Genomic_DNA"/>
</dbReference>
<dbReference type="PANTHER" id="PTHR11705:SF143">
    <property type="entry name" value="SLL0236 PROTEIN"/>
    <property type="match status" value="1"/>
</dbReference>
<keyword evidence="6" id="KW-0482">Metalloprotease</keyword>
<dbReference type="InterPro" id="IPR000834">
    <property type="entry name" value="Peptidase_M14"/>
</dbReference>